<dbReference type="GO" id="GO:0008270">
    <property type="term" value="F:zinc ion binding"/>
    <property type="evidence" value="ECO:0007669"/>
    <property type="project" value="UniProtKB-KW"/>
</dbReference>
<dbReference type="Pfam" id="PF13639">
    <property type="entry name" value="zf-RING_2"/>
    <property type="match status" value="1"/>
</dbReference>
<keyword evidence="16" id="KW-1185">Reference proteome</keyword>
<dbReference type="Gene3D" id="3.30.40.10">
    <property type="entry name" value="Zinc/RING finger domain, C3HC4 (zinc finger)"/>
    <property type="match status" value="1"/>
</dbReference>
<comment type="subcellular location">
    <subcellularLocation>
        <location evidence="2">Membrane</location>
        <topology evidence="2">Multi-pass membrane protein</topology>
    </subcellularLocation>
</comment>
<evidence type="ECO:0000313" key="16">
    <source>
        <dbReference type="Proteomes" id="UP000178912"/>
    </source>
</evidence>
<dbReference type="GO" id="GO:0061630">
    <property type="term" value="F:ubiquitin protein ligase activity"/>
    <property type="evidence" value="ECO:0007669"/>
    <property type="project" value="UniProtKB-EC"/>
</dbReference>
<evidence type="ECO:0000256" key="2">
    <source>
        <dbReference type="ARBA" id="ARBA00004141"/>
    </source>
</evidence>
<dbReference type="EC" id="2.3.2.27" evidence="3"/>
<dbReference type="PANTHER" id="PTHR45977">
    <property type="entry name" value="TARGET OF ERK KINASE MPK-1"/>
    <property type="match status" value="1"/>
</dbReference>
<evidence type="ECO:0000256" key="11">
    <source>
        <dbReference type="ARBA" id="ARBA00023136"/>
    </source>
</evidence>
<sequence length="597" mass="68301">MCITQIVFKIACGHVIYQMEQCPESATGTCEHTIQRLHQPTLCNPCGINLGQVPHPDIQDANYIQFQNRSHLDTRRDIRQEFSAELADGHILASIPAARLTYQDAWVLKLEYEQVMERLQDRIDNDAEDIFVWNIENLDGVLDDRNRARVLGEALFRVPEHILGEFTHAQLQDHTQSLVEELARRRLDLREDNIRLQRVSRLLSESVPRDPTGRTREERLVEEQAALANEQSTRSRAISLILTTIDINILEDNEQDQACAICTDPLGVAQEDHEAEEPCSLPCGHIIGRSCITQWLKNNSTCPLCRRDYNLELSRAPDLIQDPPVLSPTSPLREITSEARRDAQITQARSRRERGDRDPDHEEQGEDLDQPAGEPDFLAGLATAARTSAQELIRRQVEMRQAAQRELISPVRQAVTAQRHVIESSISRRRRHREWRVQELEYQLEEDSEALANNSTQQTTYQGHLDVFDQHIQSILTTRSFLVDSMTANEDDVLILAAHDDILDDAYRIGQLLLQAQSLAEQETRRLNLAIEQDYVDLDNAYIYDADQEELRGNLGIAARRQARRRSSSLDDRPVPIPHNSPPIQTDTLDRLLRQLE</sequence>
<evidence type="ECO:0000256" key="12">
    <source>
        <dbReference type="PROSITE-ProRule" id="PRU00175"/>
    </source>
</evidence>
<feature type="domain" description="RING-type" evidence="14">
    <location>
        <begin position="259"/>
        <end position="306"/>
    </location>
</feature>
<evidence type="ECO:0000256" key="8">
    <source>
        <dbReference type="ARBA" id="ARBA00022786"/>
    </source>
</evidence>
<feature type="compositionally biased region" description="Basic and acidic residues" evidence="13">
    <location>
        <begin position="353"/>
        <end position="362"/>
    </location>
</feature>
<gene>
    <name evidence="15" type="ORF">RAG0_09583</name>
</gene>
<dbReference type="GO" id="GO:0016020">
    <property type="term" value="C:membrane"/>
    <property type="evidence" value="ECO:0007669"/>
    <property type="project" value="UniProtKB-SubCell"/>
</dbReference>
<proteinExistence type="predicted"/>
<evidence type="ECO:0000256" key="5">
    <source>
        <dbReference type="ARBA" id="ARBA00022692"/>
    </source>
</evidence>
<protein>
    <recommendedName>
        <fullName evidence="3">RING-type E3 ubiquitin transferase</fullName>
        <ecNumber evidence="3">2.3.2.27</ecNumber>
    </recommendedName>
</protein>
<accession>A0A1E1KW36</accession>
<dbReference type="GO" id="GO:0006511">
    <property type="term" value="P:ubiquitin-dependent protein catabolic process"/>
    <property type="evidence" value="ECO:0007669"/>
    <property type="project" value="TreeGrafter"/>
</dbReference>
<keyword evidence="6" id="KW-0479">Metal-binding</keyword>
<evidence type="ECO:0000256" key="6">
    <source>
        <dbReference type="ARBA" id="ARBA00022723"/>
    </source>
</evidence>
<evidence type="ECO:0000256" key="4">
    <source>
        <dbReference type="ARBA" id="ARBA00022679"/>
    </source>
</evidence>
<dbReference type="SUPFAM" id="SSF57850">
    <property type="entry name" value="RING/U-box"/>
    <property type="match status" value="1"/>
</dbReference>
<dbReference type="AlphaFoldDB" id="A0A1E1KW36"/>
<evidence type="ECO:0000256" key="1">
    <source>
        <dbReference type="ARBA" id="ARBA00000900"/>
    </source>
</evidence>
<reference evidence="16" key="1">
    <citation type="submission" date="2016-03" db="EMBL/GenBank/DDBJ databases">
        <authorList>
            <person name="Guldener U."/>
        </authorList>
    </citation>
    <scope>NUCLEOTIDE SEQUENCE [LARGE SCALE GENOMIC DNA]</scope>
    <source>
        <strain evidence="16">04CH-RAC-A.6.1</strain>
    </source>
</reference>
<dbReference type="SMART" id="SM00184">
    <property type="entry name" value="RING"/>
    <property type="match status" value="1"/>
</dbReference>
<evidence type="ECO:0000256" key="3">
    <source>
        <dbReference type="ARBA" id="ARBA00012483"/>
    </source>
</evidence>
<feature type="region of interest" description="Disordered" evidence="13">
    <location>
        <begin position="319"/>
        <end position="375"/>
    </location>
</feature>
<dbReference type="InterPro" id="IPR013083">
    <property type="entry name" value="Znf_RING/FYVE/PHD"/>
</dbReference>
<evidence type="ECO:0000259" key="14">
    <source>
        <dbReference type="PROSITE" id="PS50089"/>
    </source>
</evidence>
<evidence type="ECO:0000256" key="10">
    <source>
        <dbReference type="ARBA" id="ARBA00022989"/>
    </source>
</evidence>
<name>A0A1E1KW36_9HELO</name>
<dbReference type="EMBL" id="FJUX01000056">
    <property type="protein sequence ID" value="CZT02395.1"/>
    <property type="molecule type" value="Genomic_DNA"/>
</dbReference>
<keyword evidence="10" id="KW-1133">Transmembrane helix</keyword>
<dbReference type="PROSITE" id="PS50089">
    <property type="entry name" value="ZF_RING_2"/>
    <property type="match status" value="1"/>
</dbReference>
<dbReference type="GO" id="GO:0016567">
    <property type="term" value="P:protein ubiquitination"/>
    <property type="evidence" value="ECO:0007669"/>
    <property type="project" value="TreeGrafter"/>
</dbReference>
<dbReference type="PANTHER" id="PTHR45977:SF4">
    <property type="entry name" value="RING-TYPE DOMAIN-CONTAINING PROTEIN"/>
    <property type="match status" value="1"/>
</dbReference>
<evidence type="ECO:0000313" key="15">
    <source>
        <dbReference type="EMBL" id="CZT02395.1"/>
    </source>
</evidence>
<dbReference type="InterPro" id="IPR001841">
    <property type="entry name" value="Znf_RING"/>
</dbReference>
<keyword evidence="5" id="KW-0812">Transmembrane</keyword>
<dbReference type="Proteomes" id="UP000178912">
    <property type="component" value="Unassembled WGS sequence"/>
</dbReference>
<organism evidence="15 16">
    <name type="scientific">Rhynchosporium agropyri</name>
    <dbReference type="NCBI Taxonomy" id="914238"/>
    <lineage>
        <taxon>Eukaryota</taxon>
        <taxon>Fungi</taxon>
        <taxon>Dikarya</taxon>
        <taxon>Ascomycota</taxon>
        <taxon>Pezizomycotina</taxon>
        <taxon>Leotiomycetes</taxon>
        <taxon>Helotiales</taxon>
        <taxon>Ploettnerulaceae</taxon>
        <taxon>Rhynchosporium</taxon>
    </lineage>
</organism>
<keyword evidence="8" id="KW-0833">Ubl conjugation pathway</keyword>
<keyword evidence="7 12" id="KW-0863">Zinc-finger</keyword>
<comment type="catalytic activity">
    <reaction evidence="1">
        <text>S-ubiquitinyl-[E2 ubiquitin-conjugating enzyme]-L-cysteine + [acceptor protein]-L-lysine = [E2 ubiquitin-conjugating enzyme]-L-cysteine + N(6)-ubiquitinyl-[acceptor protein]-L-lysine.</text>
        <dbReference type="EC" id="2.3.2.27"/>
    </reaction>
</comment>
<keyword evidence="4" id="KW-0808">Transferase</keyword>
<evidence type="ECO:0000256" key="7">
    <source>
        <dbReference type="ARBA" id="ARBA00022771"/>
    </source>
</evidence>
<keyword evidence="11" id="KW-0472">Membrane</keyword>
<evidence type="ECO:0000256" key="13">
    <source>
        <dbReference type="SAM" id="MobiDB-lite"/>
    </source>
</evidence>
<dbReference type="OrthoDB" id="3801431at2759"/>
<feature type="region of interest" description="Disordered" evidence="13">
    <location>
        <begin position="563"/>
        <end position="586"/>
    </location>
</feature>
<keyword evidence="9" id="KW-0862">Zinc</keyword>
<evidence type="ECO:0000256" key="9">
    <source>
        <dbReference type="ARBA" id="ARBA00022833"/>
    </source>
</evidence>